<organism evidence="1">
    <name type="scientific">marine sediment metagenome</name>
    <dbReference type="NCBI Taxonomy" id="412755"/>
    <lineage>
        <taxon>unclassified sequences</taxon>
        <taxon>metagenomes</taxon>
        <taxon>ecological metagenomes</taxon>
    </lineage>
</organism>
<comment type="caution">
    <text evidence="1">The sequence shown here is derived from an EMBL/GenBank/DDBJ whole genome shotgun (WGS) entry which is preliminary data.</text>
</comment>
<feature type="non-terminal residue" evidence="1">
    <location>
        <position position="1"/>
    </location>
</feature>
<reference evidence="1" key="1">
    <citation type="journal article" date="2015" name="Nature">
        <title>Complex archaea that bridge the gap between prokaryotes and eukaryotes.</title>
        <authorList>
            <person name="Spang A."/>
            <person name="Saw J.H."/>
            <person name="Jorgensen S.L."/>
            <person name="Zaremba-Niedzwiedzka K."/>
            <person name="Martijn J."/>
            <person name="Lind A.E."/>
            <person name="van Eijk R."/>
            <person name="Schleper C."/>
            <person name="Guy L."/>
            <person name="Ettema T.J."/>
        </authorList>
    </citation>
    <scope>NUCLEOTIDE SEQUENCE</scope>
</reference>
<evidence type="ECO:0000313" key="1">
    <source>
        <dbReference type="EMBL" id="KKL68689.1"/>
    </source>
</evidence>
<dbReference type="AlphaFoldDB" id="A0A0F9E3W0"/>
<dbReference type="EMBL" id="LAZR01026454">
    <property type="protein sequence ID" value="KKL68689.1"/>
    <property type="molecule type" value="Genomic_DNA"/>
</dbReference>
<sequence>VRDSIFTTLFMRDKKIEEESTITSNKCEFLKKSVVENISDIDYVCFIFEASTHMSADFRIELITLFLSLNKSIDHFQRIDYELTTSSWSGSRVPYIEKEISFLSKIIPHLNSIDLLDHKEYVEQQIQQKKNAIEFEKKRDFLGEF</sequence>
<name>A0A0F9E3W0_9ZZZZ</name>
<protein>
    <submittedName>
        <fullName evidence="1">Uncharacterized protein</fullName>
    </submittedName>
</protein>
<accession>A0A0F9E3W0</accession>
<gene>
    <name evidence="1" type="ORF">LCGC14_2122450</name>
</gene>
<proteinExistence type="predicted"/>